<accession>A0A6P1ZFI7</accession>
<name>A0A6P1ZFI7_9BACT</name>
<comment type="caution">
    <text evidence="2">The sequence shown here is derived from an EMBL/GenBank/DDBJ whole genome shotgun (WGS) entry which is preliminary data.</text>
</comment>
<evidence type="ECO:0000313" key="3">
    <source>
        <dbReference type="Proteomes" id="UP000434052"/>
    </source>
</evidence>
<dbReference type="EMBL" id="QMIF01000017">
    <property type="protein sequence ID" value="TVM31170.1"/>
    <property type="molecule type" value="Genomic_DNA"/>
</dbReference>
<proteinExistence type="predicted"/>
<feature type="compositionally biased region" description="Basic residues" evidence="1">
    <location>
        <begin position="136"/>
        <end position="145"/>
    </location>
</feature>
<dbReference type="AlphaFoldDB" id="A0A6P1ZFI7"/>
<feature type="region of interest" description="Disordered" evidence="1">
    <location>
        <begin position="112"/>
        <end position="145"/>
    </location>
</feature>
<organism evidence="2 3">
    <name type="scientific">Oceanidesulfovibrio marinus</name>
    <dbReference type="NCBI Taxonomy" id="370038"/>
    <lineage>
        <taxon>Bacteria</taxon>
        <taxon>Pseudomonadati</taxon>
        <taxon>Thermodesulfobacteriota</taxon>
        <taxon>Desulfovibrionia</taxon>
        <taxon>Desulfovibrionales</taxon>
        <taxon>Desulfovibrionaceae</taxon>
        <taxon>Oceanidesulfovibrio</taxon>
    </lineage>
</organism>
<gene>
    <name evidence="2" type="ORF">DQK91_18850</name>
</gene>
<evidence type="ECO:0000313" key="2">
    <source>
        <dbReference type="EMBL" id="TVM31170.1"/>
    </source>
</evidence>
<dbReference type="Proteomes" id="UP000434052">
    <property type="component" value="Unassembled WGS sequence"/>
</dbReference>
<reference evidence="2 3" key="1">
    <citation type="submission" date="2018-06" db="EMBL/GenBank/DDBJ databases">
        <title>Complete genome of Desulfovibrio marinus P48SEP.</title>
        <authorList>
            <person name="Crispim J.S."/>
            <person name="Vidigal P.M.P."/>
            <person name="Silva L.C.F."/>
            <person name="Araujo L.C."/>
            <person name="Laguardia C.N."/>
            <person name="Dias R.S."/>
            <person name="Sousa M.P."/>
            <person name="Paula S.O."/>
            <person name="Silva C."/>
        </authorList>
    </citation>
    <scope>NUCLEOTIDE SEQUENCE [LARGE SCALE GENOMIC DNA]</scope>
    <source>
        <strain evidence="2 3">P48SEP</strain>
    </source>
</reference>
<sequence>MSIERVKCVYCDEIVAEVDTDELQMPLSGDMLTPLHPEYAGHPLFSQDSNWETFYCICNATLDELSHRILYNDGELLLEDGAYWIDGEGVVGRHEPADLWEEDEDMAREWEKRSLKLRSKPISEETEQQPQAAAPKQKRRAGKRK</sequence>
<evidence type="ECO:0000256" key="1">
    <source>
        <dbReference type="SAM" id="MobiDB-lite"/>
    </source>
</evidence>
<dbReference type="RefSeq" id="WP_144306956.1">
    <property type="nucleotide sequence ID" value="NZ_QMIF01000017.1"/>
</dbReference>
<protein>
    <submittedName>
        <fullName evidence="2">Uncharacterized protein</fullName>
    </submittedName>
</protein>